<evidence type="ECO:0000313" key="3">
    <source>
        <dbReference type="Proteomes" id="UP001328107"/>
    </source>
</evidence>
<organism evidence="2 3">
    <name type="scientific">Pristionchus mayeri</name>
    <dbReference type="NCBI Taxonomy" id="1317129"/>
    <lineage>
        <taxon>Eukaryota</taxon>
        <taxon>Metazoa</taxon>
        <taxon>Ecdysozoa</taxon>
        <taxon>Nematoda</taxon>
        <taxon>Chromadorea</taxon>
        <taxon>Rhabditida</taxon>
        <taxon>Rhabditina</taxon>
        <taxon>Diplogasteromorpha</taxon>
        <taxon>Diplogasteroidea</taxon>
        <taxon>Neodiplogasteridae</taxon>
        <taxon>Pristionchus</taxon>
    </lineage>
</organism>
<feature type="non-terminal residue" evidence="2">
    <location>
        <position position="1"/>
    </location>
</feature>
<gene>
    <name evidence="2" type="ORF">PMAYCL1PPCAC_20679</name>
</gene>
<reference evidence="3" key="1">
    <citation type="submission" date="2022-10" db="EMBL/GenBank/DDBJ databases">
        <title>Genome assembly of Pristionchus species.</title>
        <authorList>
            <person name="Yoshida K."/>
            <person name="Sommer R.J."/>
        </authorList>
    </citation>
    <scope>NUCLEOTIDE SEQUENCE [LARGE SCALE GENOMIC DNA]</scope>
    <source>
        <strain evidence="3">RS5460</strain>
    </source>
</reference>
<proteinExistence type="predicted"/>
<keyword evidence="3" id="KW-1185">Reference proteome</keyword>
<accession>A0AAN5CUE9</accession>
<dbReference type="AlphaFoldDB" id="A0AAN5CUE9"/>
<feature type="signal peptide" evidence="1">
    <location>
        <begin position="1"/>
        <end position="20"/>
    </location>
</feature>
<sequence>DMALLVPLFSIILLSSAGSAELIPDLIRILEITTAPVFQIPVIGSVLNRTHESLKAMVRETPIQDLIDRLRGVTPLP</sequence>
<evidence type="ECO:0000256" key="1">
    <source>
        <dbReference type="SAM" id="SignalP"/>
    </source>
</evidence>
<keyword evidence="1" id="KW-0732">Signal</keyword>
<dbReference type="EMBL" id="BTRK01000004">
    <property type="protein sequence ID" value="GMR50484.1"/>
    <property type="molecule type" value="Genomic_DNA"/>
</dbReference>
<feature type="chain" id="PRO_5042933811" evidence="1">
    <location>
        <begin position="21"/>
        <end position="77"/>
    </location>
</feature>
<protein>
    <submittedName>
        <fullName evidence="2">Uncharacterized protein</fullName>
    </submittedName>
</protein>
<evidence type="ECO:0000313" key="2">
    <source>
        <dbReference type="EMBL" id="GMR50484.1"/>
    </source>
</evidence>
<comment type="caution">
    <text evidence="2">The sequence shown here is derived from an EMBL/GenBank/DDBJ whole genome shotgun (WGS) entry which is preliminary data.</text>
</comment>
<name>A0AAN5CUE9_9BILA</name>
<dbReference type="Proteomes" id="UP001328107">
    <property type="component" value="Unassembled WGS sequence"/>
</dbReference>